<evidence type="ECO:0000313" key="10">
    <source>
        <dbReference type="Proteomes" id="UP000008743"/>
    </source>
</evidence>
<proteinExistence type="predicted"/>
<dbReference type="STRING" id="595528.A0A0D2X0S1"/>
<keyword evidence="5 9" id="KW-0030">Aminoacyl-tRNA synthetase</keyword>
<evidence type="ECO:0000256" key="4">
    <source>
        <dbReference type="ARBA" id="ARBA00022840"/>
    </source>
</evidence>
<dbReference type="PRINTS" id="PR00981">
    <property type="entry name" value="TRNASYNTHSER"/>
</dbReference>
<dbReference type="InterPro" id="IPR045864">
    <property type="entry name" value="aa-tRNA-synth_II/BPL/LPL"/>
</dbReference>
<dbReference type="Pfam" id="PF00587">
    <property type="entry name" value="tRNA-synt_2b"/>
    <property type="match status" value="1"/>
</dbReference>
<evidence type="ECO:0000256" key="6">
    <source>
        <dbReference type="ARBA" id="ARBA00031113"/>
    </source>
</evidence>
<dbReference type="eggNOG" id="KOG2509">
    <property type="taxonomic scope" value="Eukaryota"/>
</dbReference>
<dbReference type="Pfam" id="PF02403">
    <property type="entry name" value="Seryl_tRNA_N"/>
    <property type="match status" value="1"/>
</dbReference>
<evidence type="ECO:0000256" key="2">
    <source>
        <dbReference type="ARBA" id="ARBA00022598"/>
    </source>
</evidence>
<dbReference type="FunCoup" id="A0A0D2X0S1">
    <property type="interactions" value="235"/>
</dbReference>
<dbReference type="PROSITE" id="PS50862">
    <property type="entry name" value="AA_TRNA_LIGASE_II"/>
    <property type="match status" value="1"/>
</dbReference>
<dbReference type="EC" id="6.1.1.11" evidence="1"/>
<dbReference type="Proteomes" id="UP000008743">
    <property type="component" value="Unassembled WGS sequence"/>
</dbReference>
<protein>
    <recommendedName>
        <fullName evidence="1">serine--tRNA ligase</fullName>
        <ecNumber evidence="1">6.1.1.11</ecNumber>
    </recommendedName>
    <alternativeName>
        <fullName evidence="6">Seryl-tRNA synthetase</fullName>
    </alternativeName>
</protein>
<dbReference type="InterPro" id="IPR015866">
    <property type="entry name" value="Ser-tRNA-synth_1_N"/>
</dbReference>
<dbReference type="SUPFAM" id="SSF46589">
    <property type="entry name" value="tRNA-binding arm"/>
    <property type="match status" value="1"/>
</dbReference>
<dbReference type="Gene3D" id="1.10.287.40">
    <property type="entry name" value="Serine-tRNA synthetase, tRNA binding domain"/>
    <property type="match status" value="1"/>
</dbReference>
<dbReference type="NCBIfam" id="TIGR00414">
    <property type="entry name" value="serS"/>
    <property type="match status" value="1"/>
</dbReference>
<dbReference type="InParanoid" id="A0A0D2X0S1"/>
<evidence type="ECO:0000256" key="5">
    <source>
        <dbReference type="ARBA" id="ARBA00023146"/>
    </source>
</evidence>
<organism evidence="9 10">
    <name type="scientific">Capsaspora owczarzaki (strain ATCC 30864)</name>
    <dbReference type="NCBI Taxonomy" id="595528"/>
    <lineage>
        <taxon>Eukaryota</taxon>
        <taxon>Filasterea</taxon>
        <taxon>Capsaspora</taxon>
    </lineage>
</organism>
<sequence>MSSLARWTTRPSSTGAAQWMHAVRSLGTRSALVGAGAGSCTGAAAAKTGVPSQSRWSSSSSSARPPSPPPAQAPQPSSTVHGHDAAAAPFVPPSRSRLTPKLDYAWIAANAETVERHLQLRQMAAVSEDGVPFNAAHFRELFERNRLLQRKSDDLRAMRNKLSATYTKPTGAARPAGAPAGTQKDAANTAADAKVQIAEQARSIKKEIADADAALEEVAAQLFHAAVRVPNDAHPDVANGPNVERVVAVSSRLTAQQETLAASLDARPSLPAHSDPSRIPPTKYKDHVELGLALGLFDLERAAAVTGHAFYFLKGAGALLELALTQLAMQQAMLAGFTPMTTPDVARTEMVAACGFQPRGEMTQVYSLAAPHDRFSLVGTAEIPLAGFLSNTTVATQALPVKLAALSHCFRSETGAHGSDTRGLYRVHQFSKVEMFAFTGPSVADSQAMLDSIVQVQKQIFESLELDFRVLDMPMKELGASAYRKYDIEAWMPGRVAWGEISSASDCTDYQARRLGIRAKAVGGAAPEAKGAHQTDTASQDGNKHLHTVNGTACAIPRTIAALLETHQLEDGSIYLPPALRPFMGNRDRITPEWQQELGALRPIAVNEFVVAKRR</sequence>
<keyword evidence="2" id="KW-0436">Ligase</keyword>
<dbReference type="Gene3D" id="3.30.930.10">
    <property type="entry name" value="Bira Bifunctional Protein, Domain 2"/>
    <property type="match status" value="1"/>
</dbReference>
<keyword evidence="4" id="KW-0067">ATP-binding</keyword>
<dbReference type="AlphaFoldDB" id="A0A0D2X0S1"/>
<dbReference type="OrthoDB" id="10264585at2759"/>
<dbReference type="PhylomeDB" id="A0A0D2X0S1"/>
<feature type="region of interest" description="Disordered" evidence="7">
    <location>
        <begin position="168"/>
        <end position="187"/>
    </location>
</feature>
<dbReference type="GO" id="GO:0004828">
    <property type="term" value="F:serine-tRNA ligase activity"/>
    <property type="evidence" value="ECO:0007669"/>
    <property type="project" value="UniProtKB-EC"/>
</dbReference>
<dbReference type="GO" id="GO:0005524">
    <property type="term" value="F:ATP binding"/>
    <property type="evidence" value="ECO:0007669"/>
    <property type="project" value="UniProtKB-KW"/>
</dbReference>
<keyword evidence="10" id="KW-1185">Reference proteome</keyword>
<feature type="domain" description="Aminoacyl-transfer RNA synthetases class-II family profile" evidence="8">
    <location>
        <begin position="286"/>
        <end position="577"/>
    </location>
</feature>
<feature type="compositionally biased region" description="Low complexity" evidence="7">
    <location>
        <begin position="168"/>
        <end position="182"/>
    </location>
</feature>
<evidence type="ECO:0000259" key="8">
    <source>
        <dbReference type="PROSITE" id="PS50862"/>
    </source>
</evidence>
<dbReference type="InterPro" id="IPR002314">
    <property type="entry name" value="aa-tRNA-synt_IIb"/>
</dbReference>
<evidence type="ECO:0000313" key="9">
    <source>
        <dbReference type="EMBL" id="KJE89549.1"/>
    </source>
</evidence>
<dbReference type="InterPro" id="IPR002317">
    <property type="entry name" value="Ser-tRNA-ligase_type_1"/>
</dbReference>
<keyword evidence="3" id="KW-0547">Nucleotide-binding</keyword>
<dbReference type="RefSeq" id="XP_004365868.2">
    <property type="nucleotide sequence ID" value="XM_004365811.2"/>
</dbReference>
<evidence type="ECO:0000256" key="1">
    <source>
        <dbReference type="ARBA" id="ARBA00012840"/>
    </source>
</evidence>
<dbReference type="InterPro" id="IPR042103">
    <property type="entry name" value="SerRS_1_N_sf"/>
</dbReference>
<dbReference type="InterPro" id="IPR010978">
    <property type="entry name" value="tRNA-bd_arm"/>
</dbReference>
<dbReference type="SUPFAM" id="SSF55681">
    <property type="entry name" value="Class II aaRS and biotin synthetases"/>
    <property type="match status" value="1"/>
</dbReference>
<accession>A0A0D2X0S1</accession>
<dbReference type="InterPro" id="IPR006195">
    <property type="entry name" value="aa-tRNA-synth_II"/>
</dbReference>
<dbReference type="GO" id="GO:0006434">
    <property type="term" value="P:seryl-tRNA aminoacylation"/>
    <property type="evidence" value="ECO:0007669"/>
    <property type="project" value="InterPro"/>
</dbReference>
<feature type="region of interest" description="Disordered" evidence="7">
    <location>
        <begin position="41"/>
        <end position="94"/>
    </location>
</feature>
<dbReference type="EMBL" id="KE346360">
    <property type="protein sequence ID" value="KJE89549.1"/>
    <property type="molecule type" value="Genomic_DNA"/>
</dbReference>
<reference evidence="10" key="1">
    <citation type="submission" date="2011-02" db="EMBL/GenBank/DDBJ databases">
        <title>The Genome Sequence of Capsaspora owczarzaki ATCC 30864.</title>
        <authorList>
            <person name="Russ C."/>
            <person name="Cuomo C."/>
            <person name="Burger G."/>
            <person name="Gray M.W."/>
            <person name="Holland P.W.H."/>
            <person name="King N."/>
            <person name="Lang F.B.F."/>
            <person name="Roger A.J."/>
            <person name="Ruiz-Trillo I."/>
            <person name="Young S.K."/>
            <person name="Zeng Q."/>
            <person name="Gargeya S."/>
            <person name="Alvarado L."/>
            <person name="Berlin A."/>
            <person name="Chapman S.B."/>
            <person name="Chen Z."/>
            <person name="Freedman E."/>
            <person name="Gellesch M."/>
            <person name="Goldberg J."/>
            <person name="Griggs A."/>
            <person name="Gujja S."/>
            <person name="Heilman E."/>
            <person name="Heiman D."/>
            <person name="Howarth C."/>
            <person name="Mehta T."/>
            <person name="Neiman D."/>
            <person name="Pearson M."/>
            <person name="Roberts A."/>
            <person name="Saif S."/>
            <person name="Shea T."/>
            <person name="Shenoy N."/>
            <person name="Sisk P."/>
            <person name="Stolte C."/>
            <person name="Sykes S."/>
            <person name="White J."/>
            <person name="Yandava C."/>
            <person name="Haas B."/>
            <person name="Nusbaum C."/>
            <person name="Birren B."/>
        </authorList>
    </citation>
    <scope>NUCLEOTIDE SEQUENCE</scope>
    <source>
        <strain evidence="10">ATCC 30864</strain>
    </source>
</reference>
<feature type="compositionally biased region" description="Low complexity" evidence="7">
    <location>
        <begin position="41"/>
        <end position="64"/>
    </location>
</feature>
<dbReference type="PANTHER" id="PTHR11778">
    <property type="entry name" value="SERYL-TRNA SYNTHETASE"/>
    <property type="match status" value="1"/>
</dbReference>
<evidence type="ECO:0000256" key="7">
    <source>
        <dbReference type="SAM" id="MobiDB-lite"/>
    </source>
</evidence>
<name>A0A0D2X0S1_CAPO3</name>
<evidence type="ECO:0000256" key="3">
    <source>
        <dbReference type="ARBA" id="ARBA00022741"/>
    </source>
</evidence>
<gene>
    <name evidence="9" type="ORF">CAOG_000997</name>
</gene>